<name>A0ACD3SN80_9BURK</name>
<gene>
    <name evidence="1" type="ORF">MW7_011285</name>
</gene>
<sequence>MKTSQEHDPRHPGRRLRLPHERDESPDSQSSGQRSRIRQAARDVEAGRGDTDARASPGIECVETPRQARQARPHLHEADPAEQVGLEATRPARKN</sequence>
<dbReference type="Proteomes" id="UP000004277">
    <property type="component" value="Unassembled WGS sequence"/>
</dbReference>
<evidence type="ECO:0000313" key="2">
    <source>
        <dbReference type="Proteomes" id="UP000004277"/>
    </source>
</evidence>
<proteinExistence type="predicted"/>
<reference evidence="1" key="1">
    <citation type="submission" date="2019-05" db="EMBL/GenBank/DDBJ databases">
        <title>Revised genome assembly of Burkholderiaceae (previously Ralstonia) sp. PBA.</title>
        <authorList>
            <person name="Gan H.M."/>
        </authorList>
    </citation>
    <scope>NUCLEOTIDE SEQUENCE</scope>
    <source>
        <strain evidence="1">PBA</strain>
    </source>
</reference>
<protein>
    <submittedName>
        <fullName evidence="1">Uncharacterized protein</fullName>
    </submittedName>
</protein>
<dbReference type="EMBL" id="AKCV02000020">
    <property type="protein sequence ID" value="TMS57740.1"/>
    <property type="molecule type" value="Genomic_DNA"/>
</dbReference>
<keyword evidence="2" id="KW-1185">Reference proteome</keyword>
<accession>A0ACD3SN80</accession>
<comment type="caution">
    <text evidence="1">The sequence shown here is derived from an EMBL/GenBank/DDBJ whole genome shotgun (WGS) entry which is preliminary data.</text>
</comment>
<evidence type="ECO:0000313" key="1">
    <source>
        <dbReference type="EMBL" id="TMS57740.1"/>
    </source>
</evidence>
<organism evidence="1 2">
    <name type="scientific">Imbroritus primus</name>
    <dbReference type="NCBI Taxonomy" id="3058603"/>
    <lineage>
        <taxon>Bacteria</taxon>
        <taxon>Pseudomonadati</taxon>
        <taxon>Pseudomonadota</taxon>
        <taxon>Betaproteobacteria</taxon>
        <taxon>Burkholderiales</taxon>
        <taxon>Burkholderiaceae</taxon>
        <taxon>Imbroritus</taxon>
    </lineage>
</organism>